<keyword evidence="6" id="KW-0472">Membrane</keyword>
<comment type="subcellular location">
    <subcellularLocation>
        <location evidence="1">Cell outer membrane</location>
    </subcellularLocation>
</comment>
<dbReference type="InterPro" id="IPR051906">
    <property type="entry name" value="TolC-like"/>
</dbReference>
<dbReference type="PANTHER" id="PTHR30026">
    <property type="entry name" value="OUTER MEMBRANE PROTEIN TOLC"/>
    <property type="match status" value="1"/>
</dbReference>
<keyword evidence="7" id="KW-0998">Cell outer membrane</keyword>
<evidence type="ECO:0000256" key="8">
    <source>
        <dbReference type="SAM" id="SignalP"/>
    </source>
</evidence>
<dbReference type="Proteomes" id="UP001597112">
    <property type="component" value="Unassembled WGS sequence"/>
</dbReference>
<evidence type="ECO:0000256" key="1">
    <source>
        <dbReference type="ARBA" id="ARBA00004442"/>
    </source>
</evidence>
<gene>
    <name evidence="9" type="ORF">ACFQ21_26785</name>
</gene>
<evidence type="ECO:0000256" key="6">
    <source>
        <dbReference type="ARBA" id="ARBA00023136"/>
    </source>
</evidence>
<protein>
    <submittedName>
        <fullName evidence="9">TolC family protein</fullName>
    </submittedName>
</protein>
<name>A0ABW3KC01_9BACT</name>
<reference evidence="10" key="1">
    <citation type="journal article" date="2019" name="Int. J. Syst. Evol. Microbiol.">
        <title>The Global Catalogue of Microorganisms (GCM) 10K type strain sequencing project: providing services to taxonomists for standard genome sequencing and annotation.</title>
        <authorList>
            <consortium name="The Broad Institute Genomics Platform"/>
            <consortium name="The Broad Institute Genome Sequencing Center for Infectious Disease"/>
            <person name="Wu L."/>
            <person name="Ma J."/>
        </authorList>
    </citation>
    <scope>NUCLEOTIDE SEQUENCE [LARGE SCALE GENOMIC DNA]</scope>
    <source>
        <strain evidence="10">CCUG 58938</strain>
    </source>
</reference>
<evidence type="ECO:0000256" key="7">
    <source>
        <dbReference type="ARBA" id="ARBA00023237"/>
    </source>
</evidence>
<keyword evidence="5" id="KW-0812">Transmembrane</keyword>
<proteinExistence type="inferred from homology"/>
<dbReference type="SUPFAM" id="SSF56954">
    <property type="entry name" value="Outer membrane efflux proteins (OEP)"/>
    <property type="match status" value="1"/>
</dbReference>
<dbReference type="PANTHER" id="PTHR30026:SF20">
    <property type="entry name" value="OUTER MEMBRANE PROTEIN TOLC"/>
    <property type="match status" value="1"/>
</dbReference>
<evidence type="ECO:0000256" key="4">
    <source>
        <dbReference type="ARBA" id="ARBA00022452"/>
    </source>
</evidence>
<organism evidence="9 10">
    <name type="scientific">Ohtaekwangia kribbensis</name>
    <dbReference type="NCBI Taxonomy" id="688913"/>
    <lineage>
        <taxon>Bacteria</taxon>
        <taxon>Pseudomonadati</taxon>
        <taxon>Bacteroidota</taxon>
        <taxon>Cytophagia</taxon>
        <taxon>Cytophagales</taxon>
        <taxon>Fulvivirgaceae</taxon>
        <taxon>Ohtaekwangia</taxon>
    </lineage>
</organism>
<sequence>MSDKFKKRLLPLLLLLPSVIYAQPTQPMTLHEALTLARKHSNQLQADSMQYHIAQSRVAQNKTNALPQLVANASYRRMSNNITPFVINLSPDVSFTLNPQILNQSYNSVELTQLLYSGGKVTYTSRALKSEFEASRSDYEKNILALDQQVTDLWFNLYNARASERIIQANIEVLNKKRADLETFRVEGIALANDVLKIDLSITSLRSSLADMASLAGSLNYNLCLTTGTDPATTIEIPDAYLQAVVAIAPLQVYIDDALAKRPELKSFKFRSEAASYRIKSARSDYFPTINLIGSYNYDKPNQRVIPSENKFTYSAYAGANLTWRISAFYTNHTRVRETKLSALQLDRNILQTQDNIRMEVNTSYLEFKKTLDKMTLVQIELEQASENFRVEQNKLDAQTTTPTDFLDANVKFLQAQLNLATAKANAELAYRKLITSTGETAQ</sequence>
<evidence type="ECO:0000313" key="9">
    <source>
        <dbReference type="EMBL" id="MFD1002960.1"/>
    </source>
</evidence>
<comment type="similarity">
    <text evidence="2">Belongs to the outer membrane factor (OMF) (TC 1.B.17) family.</text>
</comment>
<dbReference type="EMBL" id="JBHTKA010000014">
    <property type="protein sequence ID" value="MFD1002960.1"/>
    <property type="molecule type" value="Genomic_DNA"/>
</dbReference>
<evidence type="ECO:0000256" key="3">
    <source>
        <dbReference type="ARBA" id="ARBA00022448"/>
    </source>
</evidence>
<keyword evidence="3" id="KW-0813">Transport</keyword>
<keyword evidence="4" id="KW-1134">Transmembrane beta strand</keyword>
<dbReference type="InterPro" id="IPR003423">
    <property type="entry name" value="OMP_efflux"/>
</dbReference>
<feature type="signal peptide" evidence="8">
    <location>
        <begin position="1"/>
        <end position="22"/>
    </location>
</feature>
<accession>A0ABW3KC01</accession>
<dbReference type="Pfam" id="PF02321">
    <property type="entry name" value="OEP"/>
    <property type="match status" value="2"/>
</dbReference>
<evidence type="ECO:0000256" key="2">
    <source>
        <dbReference type="ARBA" id="ARBA00007613"/>
    </source>
</evidence>
<keyword evidence="8" id="KW-0732">Signal</keyword>
<comment type="caution">
    <text evidence="9">The sequence shown here is derived from an EMBL/GenBank/DDBJ whole genome shotgun (WGS) entry which is preliminary data.</text>
</comment>
<feature type="chain" id="PRO_5046990747" evidence="8">
    <location>
        <begin position="23"/>
        <end position="443"/>
    </location>
</feature>
<dbReference type="Gene3D" id="1.20.1600.10">
    <property type="entry name" value="Outer membrane efflux proteins (OEP)"/>
    <property type="match status" value="1"/>
</dbReference>
<evidence type="ECO:0000313" key="10">
    <source>
        <dbReference type="Proteomes" id="UP001597112"/>
    </source>
</evidence>
<keyword evidence="10" id="KW-1185">Reference proteome</keyword>
<evidence type="ECO:0000256" key="5">
    <source>
        <dbReference type="ARBA" id="ARBA00022692"/>
    </source>
</evidence>
<dbReference type="RefSeq" id="WP_377584909.1">
    <property type="nucleotide sequence ID" value="NZ_JBHTKA010000014.1"/>
</dbReference>